<dbReference type="Proteomes" id="UP000011519">
    <property type="component" value="Unassembled WGS sequence"/>
</dbReference>
<dbReference type="STRING" id="1227493.C483_17813"/>
<comment type="caution">
    <text evidence="3">The sequence shown here is derived from an EMBL/GenBank/DDBJ whole genome shotgun (WGS) entry which is preliminary data.</text>
</comment>
<evidence type="ECO:0000313" key="4">
    <source>
        <dbReference type="Proteomes" id="UP000011519"/>
    </source>
</evidence>
<protein>
    <recommendedName>
        <fullName evidence="5">DUF420 domain-containing protein</fullName>
    </recommendedName>
</protein>
<dbReference type="PANTHER" id="PTHR37692">
    <property type="entry name" value="HYPOTHETICAL MEMBRANE SPANNING PROTEIN"/>
    <property type="match status" value="1"/>
</dbReference>
<evidence type="ECO:0000256" key="2">
    <source>
        <dbReference type="SAM" id="Phobius"/>
    </source>
</evidence>
<evidence type="ECO:0000256" key="1">
    <source>
        <dbReference type="SAM" id="MobiDB-lite"/>
    </source>
</evidence>
<reference evidence="3 4" key="1">
    <citation type="journal article" date="2014" name="PLoS Genet.">
        <title>Phylogenetically driven sequencing of extremely halophilic archaea reveals strategies for static and dynamic osmo-response.</title>
        <authorList>
            <person name="Becker E.A."/>
            <person name="Seitzer P.M."/>
            <person name="Tritt A."/>
            <person name="Larsen D."/>
            <person name="Krusor M."/>
            <person name="Yao A.I."/>
            <person name="Wu D."/>
            <person name="Madern D."/>
            <person name="Eisen J.A."/>
            <person name="Darling A.E."/>
            <person name="Facciotti M.T."/>
        </authorList>
    </citation>
    <scope>NUCLEOTIDE SEQUENCE [LARGE SCALE GENOMIC DNA]</scope>
    <source>
        <strain evidence="3 4">JCM 10989</strain>
    </source>
</reference>
<keyword evidence="2" id="KW-0472">Membrane</keyword>
<proteinExistence type="predicted"/>
<sequence length="251" mass="27785">MATADATRERLREHPLGATIFLSIVGYALVIGTFLFELPIYPELTNAQVNLFTHAIAVINLATTVLLIAGWYWIRVDEVEKHRLAMIGAFILIILFLVVYLTRVGGGGGEKQFVGPDSVYYAYLVMLAIHIVLSIVSVPVVLYALILGLTHTLLRLSGDAGDPHRPLDRLRSGGPLRADPRAHPYTRRVAPDGTRPSRPNRSLGVDSEPRSRCRHLPAVEPHLRLRVSVDARLAVSCRIARYWVGTGLLCR</sequence>
<feature type="transmembrane region" description="Helical" evidence="2">
    <location>
        <begin position="16"/>
        <end position="36"/>
    </location>
</feature>
<dbReference type="InterPro" id="IPR007352">
    <property type="entry name" value="DUF420"/>
</dbReference>
<keyword evidence="2" id="KW-1133">Transmembrane helix</keyword>
<dbReference type="AlphaFoldDB" id="L9ZRK0"/>
<keyword evidence="2" id="KW-0812">Transmembrane</keyword>
<name>L9ZRK0_9EURY</name>
<evidence type="ECO:0000313" key="3">
    <source>
        <dbReference type="EMBL" id="ELY87778.1"/>
    </source>
</evidence>
<feature type="transmembrane region" description="Helical" evidence="2">
    <location>
        <begin position="84"/>
        <end position="101"/>
    </location>
</feature>
<dbReference type="Pfam" id="PF04238">
    <property type="entry name" value="DUF420"/>
    <property type="match status" value="1"/>
</dbReference>
<evidence type="ECO:0008006" key="5">
    <source>
        <dbReference type="Google" id="ProtNLM"/>
    </source>
</evidence>
<feature type="transmembrane region" description="Helical" evidence="2">
    <location>
        <begin position="51"/>
        <end position="72"/>
    </location>
</feature>
<gene>
    <name evidence="3" type="ORF">C483_17813</name>
</gene>
<keyword evidence="4" id="KW-1185">Reference proteome</keyword>
<organism evidence="3 4">
    <name type="scientific">Natrialba hulunbeirensis JCM 10989</name>
    <dbReference type="NCBI Taxonomy" id="1227493"/>
    <lineage>
        <taxon>Archaea</taxon>
        <taxon>Methanobacteriati</taxon>
        <taxon>Methanobacteriota</taxon>
        <taxon>Stenosarchaea group</taxon>
        <taxon>Halobacteria</taxon>
        <taxon>Halobacteriales</taxon>
        <taxon>Natrialbaceae</taxon>
        <taxon>Natrialba</taxon>
    </lineage>
</organism>
<accession>L9ZRK0</accession>
<dbReference type="EMBL" id="AOIM01000041">
    <property type="protein sequence ID" value="ELY87778.1"/>
    <property type="molecule type" value="Genomic_DNA"/>
</dbReference>
<feature type="transmembrane region" description="Helical" evidence="2">
    <location>
        <begin position="121"/>
        <end position="146"/>
    </location>
</feature>
<dbReference type="PANTHER" id="PTHR37692:SF1">
    <property type="entry name" value="DUF420 DOMAIN-CONTAINING PROTEIN"/>
    <property type="match status" value="1"/>
</dbReference>
<feature type="region of interest" description="Disordered" evidence="1">
    <location>
        <begin position="165"/>
        <end position="209"/>
    </location>
</feature>